<dbReference type="EMBL" id="JAFEMO010000003">
    <property type="protein sequence ID" value="KAH7574469.1"/>
    <property type="molecule type" value="Genomic_DNA"/>
</dbReference>
<reference evidence="2 3" key="1">
    <citation type="submission" date="2021-02" db="EMBL/GenBank/DDBJ databases">
        <title>Plant Genome Project.</title>
        <authorList>
            <person name="Zhang R.-G."/>
        </authorList>
    </citation>
    <scope>NUCLEOTIDE SEQUENCE [LARGE SCALE GENOMIC DNA]</scope>
    <source>
        <tissue evidence="2">Leaves</tissue>
    </source>
</reference>
<sequence length="170" mass="18343">MSPMWVPLSSSKMNKDTGGRKNPRKRARLACTTQTVNISTTTTVLIAKEAKSSISVTDSETAAAAAKMKQNVISGSQSEVEVARCECCGLMEECTPGYIGRVRERFQGLWICGLCGEAVKDETLQVLESSHTSHGGLDFGHEAPASTIFGFSEKKPIASGLCRSIENMFF</sequence>
<comment type="caution">
    <text evidence="2">The sequence shown here is derived from an EMBL/GenBank/DDBJ whole genome shotgun (WGS) entry which is preliminary data.</text>
</comment>
<evidence type="ECO:0000313" key="2">
    <source>
        <dbReference type="EMBL" id="KAH7574469.1"/>
    </source>
</evidence>
<accession>A0ABQ8IDG8</accession>
<keyword evidence="3" id="KW-1185">Reference proteome</keyword>
<evidence type="ECO:0000313" key="3">
    <source>
        <dbReference type="Proteomes" id="UP000827721"/>
    </source>
</evidence>
<proteinExistence type="predicted"/>
<dbReference type="PANTHER" id="PTHR33108:SF56">
    <property type="entry name" value="DUF1677 FAMILY PROTEIN"/>
    <property type="match status" value="1"/>
</dbReference>
<gene>
    <name evidence="2" type="ORF">JRO89_XS03G0300200</name>
</gene>
<evidence type="ECO:0000256" key="1">
    <source>
        <dbReference type="SAM" id="MobiDB-lite"/>
    </source>
</evidence>
<dbReference type="PANTHER" id="PTHR33108">
    <property type="entry name" value="OS01G0745000 PROTEIN"/>
    <property type="match status" value="1"/>
</dbReference>
<organism evidence="2 3">
    <name type="scientific">Xanthoceras sorbifolium</name>
    <dbReference type="NCBI Taxonomy" id="99658"/>
    <lineage>
        <taxon>Eukaryota</taxon>
        <taxon>Viridiplantae</taxon>
        <taxon>Streptophyta</taxon>
        <taxon>Embryophyta</taxon>
        <taxon>Tracheophyta</taxon>
        <taxon>Spermatophyta</taxon>
        <taxon>Magnoliopsida</taxon>
        <taxon>eudicotyledons</taxon>
        <taxon>Gunneridae</taxon>
        <taxon>Pentapetalae</taxon>
        <taxon>rosids</taxon>
        <taxon>malvids</taxon>
        <taxon>Sapindales</taxon>
        <taxon>Sapindaceae</taxon>
        <taxon>Xanthoceroideae</taxon>
        <taxon>Xanthoceras</taxon>
    </lineage>
</organism>
<protein>
    <submittedName>
        <fullName evidence="2">Uncharacterized protein</fullName>
    </submittedName>
</protein>
<dbReference type="Pfam" id="PF07911">
    <property type="entry name" value="DUF1677"/>
    <property type="match status" value="1"/>
</dbReference>
<feature type="region of interest" description="Disordered" evidence="1">
    <location>
        <begin position="1"/>
        <end position="25"/>
    </location>
</feature>
<name>A0ABQ8IDG8_9ROSI</name>
<dbReference type="Proteomes" id="UP000827721">
    <property type="component" value="Unassembled WGS sequence"/>
</dbReference>
<dbReference type="InterPro" id="IPR012876">
    <property type="entry name" value="DUF1677_pln"/>
</dbReference>